<dbReference type="EMBL" id="JAHWGI010000525">
    <property type="protein sequence ID" value="KAK3916397.1"/>
    <property type="molecule type" value="Genomic_DNA"/>
</dbReference>
<evidence type="ECO:0000313" key="2">
    <source>
        <dbReference type="EMBL" id="KAK3916397.1"/>
    </source>
</evidence>
<evidence type="ECO:0000256" key="1">
    <source>
        <dbReference type="SAM" id="MobiDB-lite"/>
    </source>
</evidence>
<feature type="compositionally biased region" description="Polar residues" evidence="1">
    <location>
        <begin position="12"/>
        <end position="24"/>
    </location>
</feature>
<protein>
    <submittedName>
        <fullName evidence="2">2-dehydropantoate 2-reductase</fullName>
    </submittedName>
</protein>
<gene>
    <name evidence="2" type="ORF">KUF71_006191</name>
</gene>
<comment type="caution">
    <text evidence="2">The sequence shown here is derived from an EMBL/GenBank/DDBJ whole genome shotgun (WGS) entry which is preliminary data.</text>
</comment>
<accession>A0AAE1H7T1</accession>
<feature type="region of interest" description="Disordered" evidence="1">
    <location>
        <begin position="1"/>
        <end position="62"/>
    </location>
</feature>
<reference evidence="2" key="2">
    <citation type="journal article" date="2023" name="BMC Genomics">
        <title>Pest status, molecular evolution, and epigenetic factors derived from the genome assembly of Frankliniella fusca, a thysanopteran phytovirus vector.</title>
        <authorList>
            <person name="Catto M.A."/>
            <person name="Labadie P.E."/>
            <person name="Jacobson A.L."/>
            <person name="Kennedy G.G."/>
            <person name="Srinivasan R."/>
            <person name="Hunt B.G."/>
        </authorList>
    </citation>
    <scope>NUCLEOTIDE SEQUENCE</scope>
    <source>
        <strain evidence="2">PL_HMW_Pooled</strain>
    </source>
</reference>
<proteinExistence type="predicted"/>
<keyword evidence="3" id="KW-1185">Reference proteome</keyword>
<evidence type="ECO:0000313" key="3">
    <source>
        <dbReference type="Proteomes" id="UP001219518"/>
    </source>
</evidence>
<organism evidence="2 3">
    <name type="scientific">Frankliniella fusca</name>
    <dbReference type="NCBI Taxonomy" id="407009"/>
    <lineage>
        <taxon>Eukaryota</taxon>
        <taxon>Metazoa</taxon>
        <taxon>Ecdysozoa</taxon>
        <taxon>Arthropoda</taxon>
        <taxon>Hexapoda</taxon>
        <taxon>Insecta</taxon>
        <taxon>Pterygota</taxon>
        <taxon>Neoptera</taxon>
        <taxon>Paraneoptera</taxon>
        <taxon>Thysanoptera</taxon>
        <taxon>Terebrantia</taxon>
        <taxon>Thripoidea</taxon>
        <taxon>Thripidae</taxon>
        <taxon>Frankliniella</taxon>
    </lineage>
</organism>
<sequence>MGSLCFIRGPMSVSSQYLPPTTASKPWDESESEDSDFEMSKSKKMKTKTGSHSKGKRRVQDESLIEIPEDREFYKSMKEDRIAQMTSVDSNWVNQKIAEAKIAARKAKRIQALERLKRRSDDETGLLLNKTVELLPESAEPEKKVKDDVEYKIMPKRRSSKILVLTPEVTSALDRTQTSHKFSAHLLKQTVKATLKAAAVALDDNNIEEVKLPCSTAAVRRRRCKNRETIVNTAKSSLINEPGPFFVHWDGKLLPEGADNKKYDRVPVLVSGYNVEQLLGVPRLQSGTGKAQAEATYNLLKEWGLEDRTVGTVFDTTSSNTGRHVGCCMLLESLLAEFRTAASTRKLKQIPEADRIIIFCKKQLEVHHARGDYRELLELVILFLGGALADEPYQFKRPGALSKTRWMMRAIYALKTWMLGKQLNLSTKENSQLFSLNVFVCKVYVQTWFTAPFAPSAPRNDLALLKTLYKNRNCGTHWRAALLKFSTHLWYLSPMLVCFSLFDDEIKHDEKRQIVEAVLRTRENRESDDDVTVRAEVVLDKSVSNLMLQDFASQQSLQFFSVTGFSPSFLEEDPLTWKENIGYQNAENVVRKFKIVLGIQRRLRKSRRRSGRHFRRNRKVMTQLDTKRKVPAEPVKCTKARLLLKTVAARLSAFLVSAS</sequence>
<name>A0AAE1H7T1_9NEOP</name>
<dbReference type="AlphaFoldDB" id="A0AAE1H7T1"/>
<reference evidence="2" key="1">
    <citation type="submission" date="2021-07" db="EMBL/GenBank/DDBJ databases">
        <authorList>
            <person name="Catto M.A."/>
            <person name="Jacobson A."/>
            <person name="Kennedy G."/>
            <person name="Labadie P."/>
            <person name="Hunt B.G."/>
            <person name="Srinivasan R."/>
        </authorList>
    </citation>
    <scope>NUCLEOTIDE SEQUENCE</scope>
    <source>
        <strain evidence="2">PL_HMW_Pooled</strain>
        <tissue evidence="2">Head</tissue>
    </source>
</reference>
<feature type="compositionally biased region" description="Basic residues" evidence="1">
    <location>
        <begin position="42"/>
        <end position="57"/>
    </location>
</feature>
<dbReference type="Proteomes" id="UP001219518">
    <property type="component" value="Unassembled WGS sequence"/>
</dbReference>